<keyword evidence="10" id="KW-0443">Lipid metabolism</keyword>
<keyword evidence="6" id="KW-0276">Fatty acid metabolism</keyword>
<proteinExistence type="inferred from homology"/>
<keyword evidence="9" id="KW-0408">Iron</keyword>
<dbReference type="OrthoDB" id="10260134at2759"/>
<feature type="domain" description="Fatty acid desaturase" evidence="16">
    <location>
        <begin position="192"/>
        <end position="406"/>
    </location>
</feature>
<dbReference type="InterPro" id="IPR015876">
    <property type="entry name" value="Acyl-CoA_DS"/>
</dbReference>
<evidence type="ECO:0000256" key="9">
    <source>
        <dbReference type="ARBA" id="ARBA00023004"/>
    </source>
</evidence>
<evidence type="ECO:0000256" key="4">
    <source>
        <dbReference type="ARBA" id="ARBA00022516"/>
    </source>
</evidence>
<accession>A0A843WK21</accession>
<evidence type="ECO:0000313" key="17">
    <source>
        <dbReference type="EMBL" id="MQM04895.1"/>
    </source>
</evidence>
<evidence type="ECO:0000256" key="15">
    <source>
        <dbReference type="SAM" id="Phobius"/>
    </source>
</evidence>
<feature type="region of interest" description="Disordered" evidence="14">
    <location>
        <begin position="102"/>
        <end position="140"/>
    </location>
</feature>
<dbReference type="EMBL" id="NMUH01003307">
    <property type="protein sequence ID" value="MQM04895.1"/>
    <property type="molecule type" value="Genomic_DNA"/>
</dbReference>
<dbReference type="GO" id="GO:0042761">
    <property type="term" value="P:very long-chain fatty acid biosynthetic process"/>
    <property type="evidence" value="ECO:0007669"/>
    <property type="project" value="TreeGrafter"/>
</dbReference>
<evidence type="ECO:0000256" key="1">
    <source>
        <dbReference type="ARBA" id="ARBA00004141"/>
    </source>
</evidence>
<dbReference type="Proteomes" id="UP000652761">
    <property type="component" value="Unassembled WGS sequence"/>
</dbReference>
<feature type="transmembrane region" description="Helical" evidence="15">
    <location>
        <begin position="309"/>
        <end position="331"/>
    </location>
</feature>
<keyword evidence="7 15" id="KW-1133">Transmembrane helix</keyword>
<dbReference type="PANTHER" id="PTHR11351">
    <property type="entry name" value="ACYL-COA DESATURASE"/>
    <property type="match status" value="1"/>
</dbReference>
<protein>
    <recommendedName>
        <fullName evidence="16">Fatty acid desaturase domain-containing protein</fullName>
    </recommendedName>
</protein>
<reference evidence="17" key="1">
    <citation type="submission" date="2017-07" db="EMBL/GenBank/DDBJ databases">
        <title>Taro Niue Genome Assembly and Annotation.</title>
        <authorList>
            <person name="Atibalentja N."/>
            <person name="Keating K."/>
            <person name="Fields C.J."/>
        </authorList>
    </citation>
    <scope>NUCLEOTIDE SEQUENCE</scope>
    <source>
        <strain evidence="17">Niue_2</strain>
        <tissue evidence="17">Leaf</tissue>
    </source>
</reference>
<keyword evidence="8 13" id="KW-0560">Oxidoreductase</keyword>
<dbReference type="CDD" id="cd03505">
    <property type="entry name" value="Delta9-FADS-like"/>
    <property type="match status" value="1"/>
</dbReference>
<evidence type="ECO:0000256" key="14">
    <source>
        <dbReference type="SAM" id="MobiDB-lite"/>
    </source>
</evidence>
<dbReference type="InterPro" id="IPR005804">
    <property type="entry name" value="FA_desaturase_dom"/>
</dbReference>
<evidence type="ECO:0000256" key="11">
    <source>
        <dbReference type="ARBA" id="ARBA00023136"/>
    </source>
</evidence>
<comment type="cofactor">
    <cofactor evidence="13">
        <name>Fe(2+)</name>
        <dbReference type="ChEBI" id="CHEBI:29033"/>
    </cofactor>
</comment>
<keyword evidence="12 13" id="KW-0275">Fatty acid biosynthesis</keyword>
<dbReference type="Pfam" id="PF00487">
    <property type="entry name" value="FA_desaturase"/>
    <property type="match status" value="1"/>
</dbReference>
<dbReference type="AlphaFoldDB" id="A0A843WK21"/>
<evidence type="ECO:0000256" key="2">
    <source>
        <dbReference type="ARBA" id="ARBA00005189"/>
    </source>
</evidence>
<evidence type="ECO:0000259" key="16">
    <source>
        <dbReference type="Pfam" id="PF00487"/>
    </source>
</evidence>
<keyword evidence="11 15" id="KW-0472">Membrane</keyword>
<dbReference type="PANTHER" id="PTHR11351:SF31">
    <property type="entry name" value="DESATURASE 1, ISOFORM A-RELATED"/>
    <property type="match status" value="1"/>
</dbReference>
<evidence type="ECO:0000256" key="10">
    <source>
        <dbReference type="ARBA" id="ARBA00023098"/>
    </source>
</evidence>
<dbReference type="PRINTS" id="PR00075">
    <property type="entry name" value="FACDDSATRASE"/>
</dbReference>
<dbReference type="GO" id="GO:0005789">
    <property type="term" value="C:endoplasmic reticulum membrane"/>
    <property type="evidence" value="ECO:0007669"/>
    <property type="project" value="TreeGrafter"/>
</dbReference>
<evidence type="ECO:0000256" key="5">
    <source>
        <dbReference type="ARBA" id="ARBA00022692"/>
    </source>
</evidence>
<keyword evidence="4 13" id="KW-0444">Lipid biosynthesis</keyword>
<evidence type="ECO:0000256" key="7">
    <source>
        <dbReference type="ARBA" id="ARBA00022989"/>
    </source>
</evidence>
<gene>
    <name evidence="17" type="ORF">Taro_037712</name>
</gene>
<evidence type="ECO:0000313" key="18">
    <source>
        <dbReference type="Proteomes" id="UP000652761"/>
    </source>
</evidence>
<comment type="subcellular location">
    <subcellularLocation>
        <location evidence="1">Membrane</location>
        <topology evidence="1">Multi-pass membrane protein</topology>
    </subcellularLocation>
</comment>
<feature type="compositionally biased region" description="Low complexity" evidence="14">
    <location>
        <begin position="107"/>
        <end position="135"/>
    </location>
</feature>
<evidence type="ECO:0000256" key="12">
    <source>
        <dbReference type="ARBA" id="ARBA00023160"/>
    </source>
</evidence>
<dbReference type="GO" id="GO:0016717">
    <property type="term" value="F:oxidoreductase activity, acting on paired donors, with oxidation of a pair of donors resulting in the reduction of molecular oxygen to two molecules of water"/>
    <property type="evidence" value="ECO:0007669"/>
    <property type="project" value="InterPro"/>
</dbReference>
<keyword evidence="5 13" id="KW-0812">Transmembrane</keyword>
<evidence type="ECO:0000256" key="8">
    <source>
        <dbReference type="ARBA" id="ARBA00023002"/>
    </source>
</evidence>
<evidence type="ECO:0000256" key="13">
    <source>
        <dbReference type="RuleBase" id="RU000581"/>
    </source>
</evidence>
<comment type="pathway">
    <text evidence="2">Lipid metabolism.</text>
</comment>
<organism evidence="17 18">
    <name type="scientific">Colocasia esculenta</name>
    <name type="common">Wild taro</name>
    <name type="synonym">Arum esculentum</name>
    <dbReference type="NCBI Taxonomy" id="4460"/>
    <lineage>
        <taxon>Eukaryota</taxon>
        <taxon>Viridiplantae</taxon>
        <taxon>Streptophyta</taxon>
        <taxon>Embryophyta</taxon>
        <taxon>Tracheophyta</taxon>
        <taxon>Spermatophyta</taxon>
        <taxon>Magnoliopsida</taxon>
        <taxon>Liliopsida</taxon>
        <taxon>Araceae</taxon>
        <taxon>Aroideae</taxon>
        <taxon>Colocasieae</taxon>
        <taxon>Colocasia</taxon>
    </lineage>
</organism>
<evidence type="ECO:0000256" key="3">
    <source>
        <dbReference type="ARBA" id="ARBA00009295"/>
    </source>
</evidence>
<keyword evidence="18" id="KW-1185">Reference proteome</keyword>
<comment type="domain">
    <text evidence="13">The histidine box domains are involved in binding the catalytic metal ions.</text>
</comment>
<name>A0A843WK21_COLES</name>
<feature type="transmembrane region" description="Helical" evidence="15">
    <location>
        <begin position="162"/>
        <end position="185"/>
    </location>
</feature>
<sequence>MAVAVVVNSKFRVGHRVRPPPLPAPATAGTQLWRRLAAWTPVFLGAEENSSSPVSAYSGRKVGRKEVAALCCHCGTAPGGAKDDTEEEDSPLVGGAAALEAESPWEASPSTSGGSASSSTTTSSSTPSAGSMSTPGKRNNNNILWSDVEVRRRSKVYWGRQWNALDVGTAGVVVSMHALCLFAPWAFTWGALWTAVGLYLATGLLGITLSFHRNLSHRSFRLPKWLEYTFAYCGVQALQGNPLDWVSTHRYHHQHCDSDKDPHSPLEGFWFSHMSWLFDTAAIVQRCGEPSNVGDLEKQPFYRFLRHTYVIHPIALAALLYALGGFPYLVWGMGVRIVWVYHVTWLVNSACHVWGQQPWNTGDLSRNNWWVAVLAFGEGWHNNHHAFEYSARHGLEWWQLDVTWYVVRLLQSLGLATDVRLPSRAHLLEKKKATTAAAMAAAASSS</sequence>
<feature type="transmembrane region" description="Helical" evidence="15">
    <location>
        <begin position="191"/>
        <end position="211"/>
    </location>
</feature>
<comment type="similarity">
    <text evidence="3 13">Belongs to the fatty acid desaturase type 1 family.</text>
</comment>
<comment type="caution">
    <text evidence="17">The sequence shown here is derived from an EMBL/GenBank/DDBJ whole genome shotgun (WGS) entry which is preliminary data.</text>
</comment>
<evidence type="ECO:0000256" key="6">
    <source>
        <dbReference type="ARBA" id="ARBA00022832"/>
    </source>
</evidence>